<keyword evidence="4 8" id="KW-0276">Fatty acid metabolism</keyword>
<dbReference type="NCBIfam" id="TIGR00516">
    <property type="entry name" value="acpS"/>
    <property type="match status" value="1"/>
</dbReference>
<dbReference type="InterPro" id="IPR004568">
    <property type="entry name" value="Ppantetheine-prot_Trfase_dom"/>
</dbReference>
<accession>A0A1S7LEJ1</accession>
<dbReference type="SUPFAM" id="SSF56214">
    <property type="entry name" value="4'-phosphopantetheinyl transferase"/>
    <property type="match status" value="1"/>
</dbReference>
<dbReference type="EC" id="2.7.8.7" evidence="8"/>
<keyword evidence="5 8" id="KW-0460">Magnesium</keyword>
<evidence type="ECO:0000256" key="6">
    <source>
        <dbReference type="ARBA" id="ARBA00023098"/>
    </source>
</evidence>
<evidence type="ECO:0000256" key="7">
    <source>
        <dbReference type="ARBA" id="ARBA00023160"/>
    </source>
</evidence>
<proteinExistence type="inferred from homology"/>
<keyword evidence="8" id="KW-0963">Cytoplasm</keyword>
<dbReference type="GO" id="GO:0008897">
    <property type="term" value="F:holo-[acyl-carrier-protein] synthase activity"/>
    <property type="evidence" value="ECO:0007669"/>
    <property type="project" value="UniProtKB-UniRule"/>
</dbReference>
<gene>
    <name evidence="8 10" type="primary">acpS</name>
    <name evidence="10" type="ORF">MAGMO_1188</name>
</gene>
<feature type="domain" description="4'-phosphopantetheinyl transferase" evidence="9">
    <location>
        <begin position="13"/>
        <end position="134"/>
    </location>
</feature>
<reference evidence="10" key="1">
    <citation type="submission" date="2015-04" db="EMBL/GenBank/DDBJ databases">
        <authorList>
            <person name="Syromyatnikov M.Y."/>
            <person name="Popov V.N."/>
        </authorList>
    </citation>
    <scope>NUCLEOTIDE SEQUENCE</scope>
    <source>
        <strain evidence="10">MO-1</strain>
    </source>
</reference>
<keyword evidence="7 8" id="KW-0275">Fatty acid biosynthesis</keyword>
<name>A0A1S7LEJ1_MAGMO</name>
<feature type="binding site" evidence="8">
    <location>
        <position position="17"/>
    </location>
    <ligand>
        <name>Mg(2+)</name>
        <dbReference type="ChEBI" id="CHEBI:18420"/>
    </ligand>
</feature>
<dbReference type="AlphaFoldDB" id="A0A1S7LEJ1"/>
<comment type="function">
    <text evidence="8">Transfers the 4'-phosphopantetheine moiety from coenzyme A to a Ser of acyl-carrier-protein.</text>
</comment>
<dbReference type="GO" id="GO:0000287">
    <property type="term" value="F:magnesium ion binding"/>
    <property type="evidence" value="ECO:0007669"/>
    <property type="project" value="UniProtKB-UniRule"/>
</dbReference>
<keyword evidence="2 8" id="KW-0808">Transferase</keyword>
<evidence type="ECO:0000259" key="9">
    <source>
        <dbReference type="Pfam" id="PF01648"/>
    </source>
</evidence>
<evidence type="ECO:0000256" key="1">
    <source>
        <dbReference type="ARBA" id="ARBA00022516"/>
    </source>
</evidence>
<dbReference type="GO" id="GO:0005737">
    <property type="term" value="C:cytoplasm"/>
    <property type="evidence" value="ECO:0007669"/>
    <property type="project" value="UniProtKB-SubCell"/>
</dbReference>
<sequence length="147" mass="15844">MLPVGAVEGRIIGVGTDMVAMERIGAVLDKPHGARFLQRVFTPAELALCDRRAGVVRTACLAKRFAAKEAIAKAMGTGFRDGIWLTDVEVLPDALGAPQVTLYGEAKAYMERTVGQGVRFHLSLSDEKQYALAFAIAEQLQQAPDDV</sequence>
<dbReference type="Pfam" id="PF01648">
    <property type="entry name" value="ACPS"/>
    <property type="match status" value="1"/>
</dbReference>
<dbReference type="InterPro" id="IPR037143">
    <property type="entry name" value="4-PPantetheinyl_Trfase_dom_sf"/>
</dbReference>
<evidence type="ECO:0000256" key="5">
    <source>
        <dbReference type="ARBA" id="ARBA00022842"/>
    </source>
</evidence>
<evidence type="ECO:0000256" key="8">
    <source>
        <dbReference type="HAMAP-Rule" id="MF_00101"/>
    </source>
</evidence>
<dbReference type="GO" id="GO:0006633">
    <property type="term" value="P:fatty acid biosynthetic process"/>
    <property type="evidence" value="ECO:0007669"/>
    <property type="project" value="UniProtKB-UniRule"/>
</dbReference>
<dbReference type="InterPro" id="IPR002582">
    <property type="entry name" value="ACPS"/>
</dbReference>
<organism evidence="10">
    <name type="scientific">Magnetococcus massalia (strain MO-1)</name>
    <dbReference type="NCBI Taxonomy" id="451514"/>
    <lineage>
        <taxon>Bacteria</taxon>
        <taxon>Pseudomonadati</taxon>
        <taxon>Pseudomonadota</taxon>
        <taxon>Magnetococcia</taxon>
        <taxon>Magnetococcales</taxon>
        <taxon>Magnetococcaceae</taxon>
        <taxon>Magnetococcus</taxon>
    </lineage>
</organism>
<dbReference type="EMBL" id="LO017727">
    <property type="protein sequence ID" value="CRH05382.1"/>
    <property type="molecule type" value="Genomic_DNA"/>
</dbReference>
<evidence type="ECO:0000313" key="10">
    <source>
        <dbReference type="EMBL" id="CRH05382.1"/>
    </source>
</evidence>
<comment type="cofactor">
    <cofactor evidence="8">
        <name>Mg(2+)</name>
        <dbReference type="ChEBI" id="CHEBI:18420"/>
    </cofactor>
</comment>
<comment type="catalytic activity">
    <reaction evidence="8">
        <text>apo-[ACP] + CoA = holo-[ACP] + adenosine 3',5'-bisphosphate + H(+)</text>
        <dbReference type="Rhea" id="RHEA:12068"/>
        <dbReference type="Rhea" id="RHEA-COMP:9685"/>
        <dbReference type="Rhea" id="RHEA-COMP:9690"/>
        <dbReference type="ChEBI" id="CHEBI:15378"/>
        <dbReference type="ChEBI" id="CHEBI:29999"/>
        <dbReference type="ChEBI" id="CHEBI:57287"/>
        <dbReference type="ChEBI" id="CHEBI:58343"/>
        <dbReference type="ChEBI" id="CHEBI:64479"/>
        <dbReference type="EC" id="2.7.8.7"/>
    </reaction>
</comment>
<keyword evidence="3 8" id="KW-0479">Metal-binding</keyword>
<feature type="binding site" evidence="8">
    <location>
        <position position="69"/>
    </location>
    <ligand>
        <name>Mg(2+)</name>
        <dbReference type="ChEBI" id="CHEBI:18420"/>
    </ligand>
</feature>
<keyword evidence="1 8" id="KW-0444">Lipid biosynthesis</keyword>
<evidence type="ECO:0000256" key="3">
    <source>
        <dbReference type="ARBA" id="ARBA00022723"/>
    </source>
</evidence>
<dbReference type="InterPro" id="IPR008278">
    <property type="entry name" value="4-PPantetheinyl_Trfase_dom"/>
</dbReference>
<evidence type="ECO:0000256" key="2">
    <source>
        <dbReference type="ARBA" id="ARBA00022679"/>
    </source>
</evidence>
<protein>
    <recommendedName>
        <fullName evidence="8">Holo-[acyl-carrier-protein] synthase</fullName>
        <shortName evidence="8">Holo-ACP synthase</shortName>
        <ecNumber evidence="8">2.7.8.7</ecNumber>
    </recommendedName>
    <alternativeName>
        <fullName evidence="8">4'-phosphopantetheinyl transferase AcpS</fullName>
    </alternativeName>
</protein>
<comment type="subcellular location">
    <subcellularLocation>
        <location evidence="8">Cytoplasm</location>
    </subcellularLocation>
</comment>
<dbReference type="Gene3D" id="3.90.470.20">
    <property type="entry name" value="4'-phosphopantetheinyl transferase domain"/>
    <property type="match status" value="1"/>
</dbReference>
<dbReference type="HAMAP" id="MF_00101">
    <property type="entry name" value="AcpS"/>
    <property type="match status" value="1"/>
</dbReference>
<evidence type="ECO:0000256" key="4">
    <source>
        <dbReference type="ARBA" id="ARBA00022832"/>
    </source>
</evidence>
<comment type="similarity">
    <text evidence="8">Belongs to the P-Pant transferase superfamily. AcpS family.</text>
</comment>
<dbReference type="NCBIfam" id="TIGR00556">
    <property type="entry name" value="pantethn_trn"/>
    <property type="match status" value="1"/>
</dbReference>
<keyword evidence="6 8" id="KW-0443">Lipid metabolism</keyword>